<proteinExistence type="predicted"/>
<protein>
    <submittedName>
        <fullName evidence="2">Uncharacterized protein</fullName>
    </submittedName>
</protein>
<reference evidence="2" key="1">
    <citation type="submission" date="2014-09" db="EMBL/GenBank/DDBJ databases">
        <authorList>
            <person name="Magalhaes I.L.F."/>
            <person name="Oliveira U."/>
            <person name="Santos F.R."/>
            <person name="Vidigal T.H.D.A."/>
            <person name="Brescovit A.D."/>
            <person name="Santos A.J."/>
        </authorList>
    </citation>
    <scope>NUCLEOTIDE SEQUENCE</scope>
    <source>
        <tissue evidence="2">Shoot tissue taken approximately 20 cm above the soil surface</tissue>
    </source>
</reference>
<feature type="signal peptide" evidence="1">
    <location>
        <begin position="1"/>
        <end position="23"/>
    </location>
</feature>
<dbReference type="AlphaFoldDB" id="A0A0A9AVS8"/>
<reference evidence="2" key="2">
    <citation type="journal article" date="2015" name="Data Brief">
        <title>Shoot transcriptome of the giant reed, Arundo donax.</title>
        <authorList>
            <person name="Barrero R.A."/>
            <person name="Guerrero F.D."/>
            <person name="Moolhuijzen P."/>
            <person name="Goolsby J.A."/>
            <person name="Tidwell J."/>
            <person name="Bellgard S.E."/>
            <person name="Bellgard M.I."/>
        </authorList>
    </citation>
    <scope>NUCLEOTIDE SEQUENCE</scope>
    <source>
        <tissue evidence="2">Shoot tissue taken approximately 20 cm above the soil surface</tissue>
    </source>
</reference>
<feature type="chain" id="PRO_5002045560" evidence="1">
    <location>
        <begin position="24"/>
        <end position="64"/>
    </location>
</feature>
<keyword evidence="1" id="KW-0732">Signal</keyword>
<evidence type="ECO:0000313" key="2">
    <source>
        <dbReference type="EMBL" id="JAD55221.1"/>
    </source>
</evidence>
<name>A0A0A9AVS8_ARUDO</name>
<evidence type="ECO:0000256" key="1">
    <source>
        <dbReference type="SAM" id="SignalP"/>
    </source>
</evidence>
<sequence length="64" mass="6770">MSSGALLFLAVILSADLLSTVECGNSGVIALLHEVSTIFTRHELTSWHLADAIVGEPSFSQLLS</sequence>
<accession>A0A0A9AVS8</accession>
<dbReference type="EMBL" id="GBRH01242674">
    <property type="protein sequence ID" value="JAD55221.1"/>
    <property type="molecule type" value="Transcribed_RNA"/>
</dbReference>
<organism evidence="2">
    <name type="scientific">Arundo donax</name>
    <name type="common">Giant reed</name>
    <name type="synonym">Donax arundinaceus</name>
    <dbReference type="NCBI Taxonomy" id="35708"/>
    <lineage>
        <taxon>Eukaryota</taxon>
        <taxon>Viridiplantae</taxon>
        <taxon>Streptophyta</taxon>
        <taxon>Embryophyta</taxon>
        <taxon>Tracheophyta</taxon>
        <taxon>Spermatophyta</taxon>
        <taxon>Magnoliopsida</taxon>
        <taxon>Liliopsida</taxon>
        <taxon>Poales</taxon>
        <taxon>Poaceae</taxon>
        <taxon>PACMAD clade</taxon>
        <taxon>Arundinoideae</taxon>
        <taxon>Arundineae</taxon>
        <taxon>Arundo</taxon>
    </lineage>
</organism>